<keyword evidence="6" id="KW-1185">Reference proteome</keyword>
<organism evidence="5 6">
    <name type="scientific">Hyphobacterium vulgare</name>
    <dbReference type="NCBI Taxonomy" id="1736751"/>
    <lineage>
        <taxon>Bacteria</taxon>
        <taxon>Pseudomonadati</taxon>
        <taxon>Pseudomonadota</taxon>
        <taxon>Alphaproteobacteria</taxon>
        <taxon>Maricaulales</taxon>
        <taxon>Maricaulaceae</taxon>
        <taxon>Hyphobacterium</taxon>
    </lineage>
</organism>
<dbReference type="Pfam" id="PF05118">
    <property type="entry name" value="Asp_Arg_Hydrox"/>
    <property type="match status" value="1"/>
</dbReference>
<evidence type="ECO:0000259" key="4">
    <source>
        <dbReference type="Pfam" id="PF05118"/>
    </source>
</evidence>
<accession>A0ABV6ZUS9</accession>
<dbReference type="Proteomes" id="UP001595379">
    <property type="component" value="Unassembled WGS sequence"/>
</dbReference>
<dbReference type="RefSeq" id="WP_343164017.1">
    <property type="nucleotide sequence ID" value="NZ_JBHRSV010000001.1"/>
</dbReference>
<dbReference type="Gene3D" id="1.25.40.10">
    <property type="entry name" value="Tetratricopeptide repeat domain"/>
    <property type="match status" value="1"/>
</dbReference>
<dbReference type="PANTHER" id="PTHR46332">
    <property type="entry name" value="ASPARTATE BETA-HYDROXYLASE DOMAIN-CONTAINING PROTEIN 2"/>
    <property type="match status" value="1"/>
</dbReference>
<gene>
    <name evidence="5" type="ORF">ACFOOR_03370</name>
</gene>
<keyword evidence="2" id="KW-0223">Dioxygenase</keyword>
<comment type="caution">
    <text evidence="5">The sequence shown here is derived from an EMBL/GenBank/DDBJ whole genome shotgun (WGS) entry which is preliminary data.</text>
</comment>
<dbReference type="InterPro" id="IPR011990">
    <property type="entry name" value="TPR-like_helical_dom_sf"/>
</dbReference>
<evidence type="ECO:0000256" key="3">
    <source>
        <dbReference type="ARBA" id="ARBA00023002"/>
    </source>
</evidence>
<dbReference type="InterPro" id="IPR051821">
    <property type="entry name" value="Asp/Asn_beta-hydroxylase"/>
</dbReference>
<dbReference type="EMBL" id="JBHRSV010000001">
    <property type="protein sequence ID" value="MFC2925138.1"/>
    <property type="molecule type" value="Genomic_DNA"/>
</dbReference>
<dbReference type="InterPro" id="IPR007803">
    <property type="entry name" value="Asp/Arg/Pro-Hydrxlase"/>
</dbReference>
<dbReference type="SUPFAM" id="SSF51197">
    <property type="entry name" value="Clavaminate synthase-like"/>
    <property type="match status" value="1"/>
</dbReference>
<evidence type="ECO:0000313" key="5">
    <source>
        <dbReference type="EMBL" id="MFC2925138.1"/>
    </source>
</evidence>
<proteinExistence type="inferred from homology"/>
<dbReference type="InterPro" id="IPR027443">
    <property type="entry name" value="IPNS-like_sf"/>
</dbReference>
<sequence>MQASGFDFRQMAAEAGAALNDGNAAAALTGFRAILAAGGEDASIWYGVALAATALEDHAVRTEAITRGLELEPHNPRLLILKADDYALAGNDRAAAAHYNIVLRMIPDGAQLPPDLEKAVARARLKCSQYAGEYADKLSARLAAKGVVLGGERDRFSRSFDVLTGKRQIFYQEPKVYNFPELPQVQFYDRAMFPWMDRVEAATDDIRAELIEVLSDDAAFAPYIEGKKDRPQNDVHKLLNNPAWSAFYLWKNGRPIEDNIARCPKTMAALAGAPIPQIRHRSPSILFSLMKPGMHIPPHSGLVNTRLICHLPVILPEGCEFRVGNEIRQWEMGKAWAFDDTINHEAWNRSNETRVILLWEIWRPELTPREREQVTALFEAIEDEDGRRPDWDI</sequence>
<feature type="domain" description="Aspartyl/asparaginy/proline hydroxylase" evidence="4">
    <location>
        <begin position="201"/>
        <end position="364"/>
    </location>
</feature>
<reference evidence="6" key="1">
    <citation type="journal article" date="2019" name="Int. J. Syst. Evol. Microbiol.">
        <title>The Global Catalogue of Microorganisms (GCM) 10K type strain sequencing project: providing services to taxonomists for standard genome sequencing and annotation.</title>
        <authorList>
            <consortium name="The Broad Institute Genomics Platform"/>
            <consortium name="The Broad Institute Genome Sequencing Center for Infectious Disease"/>
            <person name="Wu L."/>
            <person name="Ma J."/>
        </authorList>
    </citation>
    <scope>NUCLEOTIDE SEQUENCE [LARGE SCALE GENOMIC DNA]</scope>
    <source>
        <strain evidence="6">KCTC 52487</strain>
    </source>
</reference>
<dbReference type="Gene3D" id="2.60.120.330">
    <property type="entry name" value="B-lactam Antibiotic, Isopenicillin N Synthase, Chain"/>
    <property type="match status" value="1"/>
</dbReference>
<keyword evidence="3" id="KW-0560">Oxidoreductase</keyword>
<dbReference type="SUPFAM" id="SSF48452">
    <property type="entry name" value="TPR-like"/>
    <property type="match status" value="1"/>
</dbReference>
<comment type="similarity">
    <text evidence="1">Belongs to the aspartyl/asparaginyl beta-hydroxylase family.</text>
</comment>
<name>A0ABV6ZUS9_9PROT</name>
<dbReference type="PANTHER" id="PTHR46332:SF5">
    <property type="entry name" value="ASPARTATE BETA-HYDROXYLASE DOMAIN CONTAINING 2"/>
    <property type="match status" value="1"/>
</dbReference>
<evidence type="ECO:0000313" key="6">
    <source>
        <dbReference type="Proteomes" id="UP001595379"/>
    </source>
</evidence>
<protein>
    <submittedName>
        <fullName evidence="5">Aspartyl/asparaginyl beta-hydroxylase domain-containing protein</fullName>
    </submittedName>
</protein>
<evidence type="ECO:0000256" key="2">
    <source>
        <dbReference type="ARBA" id="ARBA00022964"/>
    </source>
</evidence>
<evidence type="ECO:0000256" key="1">
    <source>
        <dbReference type="ARBA" id="ARBA00007730"/>
    </source>
</evidence>